<dbReference type="SUPFAM" id="SSF52833">
    <property type="entry name" value="Thioredoxin-like"/>
    <property type="match status" value="1"/>
</dbReference>
<dbReference type="OrthoDB" id="2309723at2759"/>
<dbReference type="InterPro" id="IPR004045">
    <property type="entry name" value="Glutathione_S-Trfase_N"/>
</dbReference>
<dbReference type="STRING" id="7070.D6WFC4"/>
<comment type="subunit">
    <text evidence="1">Homodimer.</text>
</comment>
<protein>
    <submittedName>
        <fullName evidence="4">Glutathione S-transferase 1-1-like Protein</fullName>
    </submittedName>
</protein>
<dbReference type="FunFam" id="1.20.1050.10:FF:000007">
    <property type="entry name" value="Glutathione S-transferase 1-1"/>
    <property type="match status" value="1"/>
</dbReference>
<dbReference type="SUPFAM" id="SSF47616">
    <property type="entry name" value="GST C-terminal domain-like"/>
    <property type="match status" value="1"/>
</dbReference>
<feature type="domain" description="GST N-terminal" evidence="2">
    <location>
        <begin position="1"/>
        <end position="83"/>
    </location>
</feature>
<dbReference type="PANTHER" id="PTHR43969:SF8">
    <property type="entry name" value="GLUTATHIONE S TRANSFERASE E13, ISOFORM A-RELATED"/>
    <property type="match status" value="1"/>
</dbReference>
<dbReference type="CDD" id="cd03177">
    <property type="entry name" value="GST_C_Delta_Epsilon"/>
    <property type="match status" value="1"/>
</dbReference>
<dbReference type="Gene3D" id="3.40.30.10">
    <property type="entry name" value="Glutaredoxin"/>
    <property type="match status" value="1"/>
</dbReference>
<dbReference type="HOGENOM" id="CLU_011226_2_1_1"/>
<name>D6WFC4_TRICA</name>
<dbReference type="CDD" id="cd03045">
    <property type="entry name" value="GST_N_Delta_Epsilon"/>
    <property type="match status" value="1"/>
</dbReference>
<dbReference type="PROSITE" id="PS50405">
    <property type="entry name" value="GST_CTER"/>
    <property type="match status" value="1"/>
</dbReference>
<accession>D6WFC4</accession>
<organism evidence="4 5">
    <name type="scientific">Tribolium castaneum</name>
    <name type="common">Red flour beetle</name>
    <dbReference type="NCBI Taxonomy" id="7070"/>
    <lineage>
        <taxon>Eukaryota</taxon>
        <taxon>Metazoa</taxon>
        <taxon>Ecdysozoa</taxon>
        <taxon>Arthropoda</taxon>
        <taxon>Hexapoda</taxon>
        <taxon>Insecta</taxon>
        <taxon>Pterygota</taxon>
        <taxon>Neoptera</taxon>
        <taxon>Endopterygota</taxon>
        <taxon>Coleoptera</taxon>
        <taxon>Polyphaga</taxon>
        <taxon>Cucujiformia</taxon>
        <taxon>Tenebrionidae</taxon>
        <taxon>Tenebrionidae incertae sedis</taxon>
        <taxon>Tribolium</taxon>
    </lineage>
</organism>
<evidence type="ECO:0000313" key="4">
    <source>
        <dbReference type="EMBL" id="EFA00271.1"/>
    </source>
</evidence>
<evidence type="ECO:0000259" key="3">
    <source>
        <dbReference type="PROSITE" id="PS50405"/>
    </source>
</evidence>
<reference evidence="4 5" key="2">
    <citation type="journal article" date="2010" name="Nucleic Acids Res.">
        <title>BeetleBase in 2010: revisions to provide comprehensive genomic information for Tribolium castaneum.</title>
        <authorList>
            <person name="Kim H.S."/>
            <person name="Murphy T."/>
            <person name="Xia J."/>
            <person name="Caragea D."/>
            <person name="Park Y."/>
            <person name="Beeman R.W."/>
            <person name="Lorenzen M.D."/>
            <person name="Butcher S."/>
            <person name="Manak J.R."/>
            <person name="Brown S.J."/>
        </authorList>
    </citation>
    <scope>GENOME REANNOTATION</scope>
    <source>
        <strain evidence="4 5">Georgia GA2</strain>
    </source>
</reference>
<dbReference type="FunFam" id="3.40.30.10:FF:000034">
    <property type="entry name" value="glutathione S-transferase 1"/>
    <property type="match status" value="1"/>
</dbReference>
<dbReference type="eggNOG" id="KOG0867">
    <property type="taxonomic scope" value="Eukaryota"/>
</dbReference>
<dbReference type="PhylomeDB" id="D6WFC4"/>
<dbReference type="InterPro" id="IPR010987">
    <property type="entry name" value="Glutathione-S-Trfase_C-like"/>
</dbReference>
<dbReference type="AlphaFoldDB" id="D6WFC4"/>
<sequence>MAPTLHLIYASPPVRAVLMTAKAIGLTLKENEINLFGGDHMKPEFLKLNPQHTVPTLVDDDGFAIWDSHAIITYLVSKYAKNDALYPQDVKKRAVVDQRLHFESGTVFVRLLKITRPILFEGKTTIDPKDRDNILEAYGFLDVFLNGKQWVAGDFISVADYSLVSSISSLNVLIPIDAQKYPNVVAWLKRIEAHY</sequence>
<dbReference type="InterPro" id="IPR036282">
    <property type="entry name" value="Glutathione-S-Trfase_C_sf"/>
</dbReference>
<gene>
    <name evidence="4" type="primary">AUGUSTUS-3.0.2_03104</name>
    <name evidence="4" type="ORF">TcasGA2_TC003104</name>
</gene>
<evidence type="ECO:0000313" key="5">
    <source>
        <dbReference type="Proteomes" id="UP000007266"/>
    </source>
</evidence>
<dbReference type="Proteomes" id="UP000007266">
    <property type="component" value="Linkage group 3"/>
</dbReference>
<dbReference type="SFLD" id="SFLDS00019">
    <property type="entry name" value="Glutathione_Transferase_(cytos"/>
    <property type="match status" value="1"/>
</dbReference>
<evidence type="ECO:0000256" key="1">
    <source>
        <dbReference type="ARBA" id="ARBA00011738"/>
    </source>
</evidence>
<dbReference type="PANTHER" id="PTHR43969">
    <property type="entry name" value="GLUTATHIONE S TRANSFERASE D10, ISOFORM A-RELATED"/>
    <property type="match status" value="1"/>
</dbReference>
<dbReference type="InterPro" id="IPR036249">
    <property type="entry name" value="Thioredoxin-like_sf"/>
</dbReference>
<dbReference type="GO" id="GO:0006749">
    <property type="term" value="P:glutathione metabolic process"/>
    <property type="evidence" value="ECO:0000318"/>
    <property type="project" value="GO_Central"/>
</dbReference>
<reference evidence="4 5" key="1">
    <citation type="journal article" date="2008" name="Nature">
        <title>The genome of the model beetle and pest Tribolium castaneum.</title>
        <authorList>
            <consortium name="Tribolium Genome Sequencing Consortium"/>
            <person name="Richards S."/>
            <person name="Gibbs R.A."/>
            <person name="Weinstock G.M."/>
            <person name="Brown S.J."/>
            <person name="Denell R."/>
            <person name="Beeman R.W."/>
            <person name="Gibbs R."/>
            <person name="Beeman R.W."/>
            <person name="Brown S.J."/>
            <person name="Bucher G."/>
            <person name="Friedrich M."/>
            <person name="Grimmelikhuijzen C.J."/>
            <person name="Klingler M."/>
            <person name="Lorenzen M."/>
            <person name="Richards S."/>
            <person name="Roth S."/>
            <person name="Schroder R."/>
            <person name="Tautz D."/>
            <person name="Zdobnov E.M."/>
            <person name="Muzny D."/>
            <person name="Gibbs R.A."/>
            <person name="Weinstock G.M."/>
            <person name="Attaway T."/>
            <person name="Bell S."/>
            <person name="Buhay C.J."/>
            <person name="Chandrabose M.N."/>
            <person name="Chavez D."/>
            <person name="Clerk-Blankenburg K.P."/>
            <person name="Cree A."/>
            <person name="Dao M."/>
            <person name="Davis C."/>
            <person name="Chacko J."/>
            <person name="Dinh H."/>
            <person name="Dugan-Rocha S."/>
            <person name="Fowler G."/>
            <person name="Garner T.T."/>
            <person name="Garnes J."/>
            <person name="Gnirke A."/>
            <person name="Hawes A."/>
            <person name="Hernandez J."/>
            <person name="Hines S."/>
            <person name="Holder M."/>
            <person name="Hume J."/>
            <person name="Jhangiani S.N."/>
            <person name="Joshi V."/>
            <person name="Khan Z.M."/>
            <person name="Jackson L."/>
            <person name="Kovar C."/>
            <person name="Kowis A."/>
            <person name="Lee S."/>
            <person name="Lewis L.R."/>
            <person name="Margolis J."/>
            <person name="Morgan M."/>
            <person name="Nazareth L.V."/>
            <person name="Nguyen N."/>
            <person name="Okwuonu G."/>
            <person name="Parker D."/>
            <person name="Richards S."/>
            <person name="Ruiz S.J."/>
            <person name="Santibanez J."/>
            <person name="Savard J."/>
            <person name="Scherer S.E."/>
            <person name="Schneider B."/>
            <person name="Sodergren E."/>
            <person name="Tautz D."/>
            <person name="Vattahil S."/>
            <person name="Villasana D."/>
            <person name="White C.S."/>
            <person name="Wright R."/>
            <person name="Park Y."/>
            <person name="Beeman R.W."/>
            <person name="Lord J."/>
            <person name="Oppert B."/>
            <person name="Lorenzen M."/>
            <person name="Brown S."/>
            <person name="Wang L."/>
            <person name="Savard J."/>
            <person name="Tautz D."/>
            <person name="Richards S."/>
            <person name="Weinstock G."/>
            <person name="Gibbs R.A."/>
            <person name="Liu Y."/>
            <person name="Worley K."/>
            <person name="Weinstock G."/>
            <person name="Elsik C.G."/>
            <person name="Reese J.T."/>
            <person name="Elhaik E."/>
            <person name="Landan G."/>
            <person name="Graur D."/>
            <person name="Arensburger P."/>
            <person name="Atkinson P."/>
            <person name="Beeman R.W."/>
            <person name="Beidler J."/>
            <person name="Brown S.J."/>
            <person name="Demuth J.P."/>
            <person name="Drury D.W."/>
            <person name="Du Y.Z."/>
            <person name="Fujiwara H."/>
            <person name="Lorenzen M."/>
            <person name="Maselli V."/>
            <person name="Osanai M."/>
            <person name="Park Y."/>
            <person name="Robertson H.M."/>
            <person name="Tu Z."/>
            <person name="Wang J.J."/>
            <person name="Wang S."/>
            <person name="Richards S."/>
            <person name="Song H."/>
            <person name="Zhang L."/>
            <person name="Sodergren E."/>
            <person name="Werner D."/>
            <person name="Stanke M."/>
            <person name="Morgenstern B."/>
            <person name="Solovyev V."/>
            <person name="Kosarev P."/>
            <person name="Brown G."/>
            <person name="Chen H.C."/>
            <person name="Ermolaeva O."/>
            <person name="Hlavina W."/>
            <person name="Kapustin Y."/>
            <person name="Kiryutin B."/>
            <person name="Kitts P."/>
            <person name="Maglott D."/>
            <person name="Pruitt K."/>
            <person name="Sapojnikov V."/>
            <person name="Souvorov A."/>
            <person name="Mackey A.J."/>
            <person name="Waterhouse R.M."/>
            <person name="Wyder S."/>
            <person name="Zdobnov E.M."/>
            <person name="Zdobnov E.M."/>
            <person name="Wyder S."/>
            <person name="Kriventseva E.V."/>
            <person name="Kadowaki T."/>
            <person name="Bork P."/>
            <person name="Aranda M."/>
            <person name="Bao R."/>
            <person name="Beermann A."/>
            <person name="Berns N."/>
            <person name="Bolognesi R."/>
            <person name="Bonneton F."/>
            <person name="Bopp D."/>
            <person name="Brown S.J."/>
            <person name="Bucher G."/>
            <person name="Butts T."/>
            <person name="Chaumot A."/>
            <person name="Denell R.E."/>
            <person name="Ferrier D.E."/>
            <person name="Friedrich M."/>
            <person name="Gordon C.M."/>
            <person name="Jindra M."/>
            <person name="Klingler M."/>
            <person name="Lan Q."/>
            <person name="Lattorff H.M."/>
            <person name="Laudet V."/>
            <person name="von Levetsow C."/>
            <person name="Liu Z."/>
            <person name="Lutz R."/>
            <person name="Lynch J.A."/>
            <person name="da Fonseca R.N."/>
            <person name="Posnien N."/>
            <person name="Reuter R."/>
            <person name="Roth S."/>
            <person name="Savard J."/>
            <person name="Schinko J.B."/>
            <person name="Schmitt C."/>
            <person name="Schoppmeier M."/>
            <person name="Schroder R."/>
            <person name="Shippy T.D."/>
            <person name="Simonnet F."/>
            <person name="Marques-Souza H."/>
            <person name="Tautz D."/>
            <person name="Tomoyasu Y."/>
            <person name="Trauner J."/>
            <person name="Van der Zee M."/>
            <person name="Vervoort M."/>
            <person name="Wittkopp N."/>
            <person name="Wimmer E.A."/>
            <person name="Yang X."/>
            <person name="Jones A.K."/>
            <person name="Sattelle D.B."/>
            <person name="Ebert P.R."/>
            <person name="Nelson D."/>
            <person name="Scott J.G."/>
            <person name="Beeman R.W."/>
            <person name="Muthukrishnan S."/>
            <person name="Kramer K.J."/>
            <person name="Arakane Y."/>
            <person name="Beeman R.W."/>
            <person name="Zhu Q."/>
            <person name="Hogenkamp D."/>
            <person name="Dixit R."/>
            <person name="Oppert B."/>
            <person name="Jiang H."/>
            <person name="Zou Z."/>
            <person name="Marshall J."/>
            <person name="Elpidina E."/>
            <person name="Vinokurov K."/>
            <person name="Oppert C."/>
            <person name="Zou Z."/>
            <person name="Evans J."/>
            <person name="Lu Z."/>
            <person name="Zhao P."/>
            <person name="Sumathipala N."/>
            <person name="Altincicek B."/>
            <person name="Vilcinskas A."/>
            <person name="Williams M."/>
            <person name="Hultmark D."/>
            <person name="Hetru C."/>
            <person name="Jiang H."/>
            <person name="Grimmelikhuijzen C.J."/>
            <person name="Hauser F."/>
            <person name="Cazzamali G."/>
            <person name="Williamson M."/>
            <person name="Park Y."/>
            <person name="Li B."/>
            <person name="Tanaka Y."/>
            <person name="Predel R."/>
            <person name="Neupert S."/>
            <person name="Schachtner J."/>
            <person name="Verleyen P."/>
            <person name="Raible F."/>
            <person name="Bork P."/>
            <person name="Friedrich M."/>
            <person name="Walden K.K."/>
            <person name="Robertson H.M."/>
            <person name="Angeli S."/>
            <person name="Foret S."/>
            <person name="Bucher G."/>
            <person name="Schuetz S."/>
            <person name="Maleszka R."/>
            <person name="Wimmer E.A."/>
            <person name="Beeman R.W."/>
            <person name="Lorenzen M."/>
            <person name="Tomoyasu Y."/>
            <person name="Miller S.C."/>
            <person name="Grossmann D."/>
            <person name="Bucher G."/>
        </authorList>
    </citation>
    <scope>NUCLEOTIDE SEQUENCE [LARGE SCALE GENOMIC DNA]</scope>
    <source>
        <strain evidence="4 5">Georgia GA2</strain>
    </source>
</reference>
<dbReference type="Pfam" id="PF13409">
    <property type="entry name" value="GST_N_2"/>
    <property type="match status" value="1"/>
</dbReference>
<dbReference type="SFLD" id="SFLDG01153">
    <property type="entry name" value="Main.4:_Theta-like"/>
    <property type="match status" value="1"/>
</dbReference>
<dbReference type="InterPro" id="IPR040079">
    <property type="entry name" value="Glutathione_S-Trfase"/>
</dbReference>
<proteinExistence type="predicted"/>
<dbReference type="OMA" id="DEGACIW"/>
<dbReference type="Gene3D" id="1.20.1050.10">
    <property type="match status" value="1"/>
</dbReference>
<dbReference type="GO" id="GO:0004364">
    <property type="term" value="F:glutathione transferase activity"/>
    <property type="evidence" value="ECO:0000318"/>
    <property type="project" value="GO_Central"/>
</dbReference>
<feature type="domain" description="GST C-terminal" evidence="3">
    <location>
        <begin position="89"/>
        <end position="195"/>
    </location>
</feature>
<keyword evidence="5" id="KW-1185">Reference proteome</keyword>
<dbReference type="InParanoid" id="D6WFC4"/>
<dbReference type="Pfam" id="PF00043">
    <property type="entry name" value="GST_C"/>
    <property type="match status" value="1"/>
</dbReference>
<dbReference type="SFLD" id="SFLDG00358">
    <property type="entry name" value="Main_(cytGST)"/>
    <property type="match status" value="1"/>
</dbReference>
<evidence type="ECO:0000259" key="2">
    <source>
        <dbReference type="PROSITE" id="PS50404"/>
    </source>
</evidence>
<dbReference type="KEGG" id="tca:659769"/>
<dbReference type="EMBL" id="KQ971319">
    <property type="protein sequence ID" value="EFA00271.1"/>
    <property type="molecule type" value="Genomic_DNA"/>
</dbReference>
<dbReference type="PROSITE" id="PS50404">
    <property type="entry name" value="GST_NTER"/>
    <property type="match status" value="1"/>
</dbReference>
<dbReference type="InterPro" id="IPR004046">
    <property type="entry name" value="GST_C"/>
</dbReference>